<keyword evidence="7" id="KW-0904">Protein phosphatase</keyword>
<evidence type="ECO:0000256" key="8">
    <source>
        <dbReference type="ARBA" id="ARBA00023211"/>
    </source>
</evidence>
<dbReference type="SUPFAM" id="SSF81606">
    <property type="entry name" value="PP2C-like"/>
    <property type="match status" value="1"/>
</dbReference>
<dbReference type="OMA" id="HRIFPGG"/>
<evidence type="ECO:0000259" key="11">
    <source>
        <dbReference type="PROSITE" id="PS51746"/>
    </source>
</evidence>
<organism evidence="12 13">
    <name type="scientific">Giardia intestinalis (strain ATCC 50803 / WB clone C6)</name>
    <name type="common">Giardia lamblia</name>
    <dbReference type="NCBI Taxonomy" id="184922"/>
    <lineage>
        <taxon>Eukaryota</taxon>
        <taxon>Metamonada</taxon>
        <taxon>Diplomonadida</taxon>
        <taxon>Hexamitidae</taxon>
        <taxon>Giardiinae</taxon>
        <taxon>Giardia</taxon>
    </lineage>
</organism>
<dbReference type="PROSITE" id="PS51746">
    <property type="entry name" value="PPM_2"/>
    <property type="match status" value="1"/>
</dbReference>
<feature type="domain" description="PPM-type phosphatase" evidence="11">
    <location>
        <begin position="46"/>
        <end position="399"/>
    </location>
</feature>
<protein>
    <recommendedName>
        <fullName evidence="3">protein-serine/threonine phosphatase</fullName>
        <ecNumber evidence="3">3.1.3.16</ecNumber>
    </recommendedName>
</protein>
<evidence type="ECO:0000256" key="1">
    <source>
        <dbReference type="ARBA" id="ARBA00001936"/>
    </source>
</evidence>
<dbReference type="STRING" id="184922.A8BVA7"/>
<dbReference type="Proteomes" id="UP000001548">
    <property type="component" value="Unassembled WGS sequence"/>
</dbReference>
<dbReference type="RefSeq" id="XP_001704600.1">
    <property type="nucleotide sequence ID" value="XM_001704548.1"/>
</dbReference>
<dbReference type="InterPro" id="IPR001932">
    <property type="entry name" value="PPM-type_phosphatase-like_dom"/>
</dbReference>
<evidence type="ECO:0000313" key="12">
    <source>
        <dbReference type="EMBL" id="KAE8302697.1"/>
    </source>
</evidence>
<keyword evidence="10" id="KW-0812">Transmembrane</keyword>
<comment type="cofactor">
    <cofactor evidence="1">
        <name>Mn(2+)</name>
        <dbReference type="ChEBI" id="CHEBI:29035"/>
    </cofactor>
</comment>
<comment type="caution">
    <text evidence="12">The sequence shown here is derived from an EMBL/GenBank/DDBJ whole genome shotgun (WGS) entry which is preliminary data.</text>
</comment>
<proteinExistence type="inferred from homology"/>
<dbReference type="PANTHER" id="PTHR13832:SF803">
    <property type="entry name" value="PROTEIN PHOSPHATASE 1G"/>
    <property type="match status" value="1"/>
</dbReference>
<evidence type="ECO:0000256" key="4">
    <source>
        <dbReference type="ARBA" id="ARBA00022723"/>
    </source>
</evidence>
<dbReference type="GO" id="GO:0004722">
    <property type="term" value="F:protein serine/threonine phosphatase activity"/>
    <property type="evidence" value="ECO:0000318"/>
    <property type="project" value="GO_Central"/>
</dbReference>
<feature type="transmembrane region" description="Helical" evidence="10">
    <location>
        <begin position="6"/>
        <end position="27"/>
    </location>
</feature>
<dbReference type="KEGG" id="gla:GL50803_004288"/>
<reference evidence="12 13" key="1">
    <citation type="journal article" date="2007" name="Science">
        <title>Genomic minimalism in the early diverging intestinal parasite Giardia lamblia.</title>
        <authorList>
            <person name="Morrison H.G."/>
            <person name="McArthur A.G."/>
            <person name="Gillin F.D."/>
            <person name="Aley S.B."/>
            <person name="Adam R.D."/>
            <person name="Olsen G.J."/>
            <person name="Best A.A."/>
            <person name="Cande W.Z."/>
            <person name="Chen F."/>
            <person name="Cipriano M.J."/>
            <person name="Davids B.J."/>
            <person name="Dawson S.C."/>
            <person name="Elmendorf H.G."/>
            <person name="Hehl A.B."/>
            <person name="Holder M.E."/>
            <person name="Huse S.M."/>
            <person name="Kim U.U."/>
            <person name="Lasek-Nesselquist E."/>
            <person name="Manning G."/>
            <person name="Nigam A."/>
            <person name="Nixon J.E."/>
            <person name="Palm D."/>
            <person name="Passamaneck N.E."/>
            <person name="Prabhu A."/>
            <person name="Reich C.I."/>
            <person name="Reiner D.S."/>
            <person name="Samuelson J."/>
            <person name="Svard S.G."/>
            <person name="Sogin M.L."/>
        </authorList>
    </citation>
    <scope>NUCLEOTIDE SEQUENCE [LARGE SCALE GENOMIC DNA]</scope>
    <source>
        <strain evidence="12 13">WB C6</strain>
    </source>
</reference>
<gene>
    <name evidence="12" type="ORF">GL50803_004288</name>
</gene>
<evidence type="ECO:0000256" key="10">
    <source>
        <dbReference type="SAM" id="Phobius"/>
    </source>
</evidence>
<evidence type="ECO:0000256" key="6">
    <source>
        <dbReference type="ARBA" id="ARBA00022842"/>
    </source>
</evidence>
<dbReference type="Pfam" id="PF00481">
    <property type="entry name" value="PP2C"/>
    <property type="match status" value="1"/>
</dbReference>
<keyword evidence="6" id="KW-0460">Magnesium</keyword>
<dbReference type="DNASU" id="5697481"/>
<dbReference type="VEuPathDB" id="GiardiaDB:GL50803_4288"/>
<dbReference type="EMBL" id="AACB03000003">
    <property type="protein sequence ID" value="KAE8302697.1"/>
    <property type="molecule type" value="Genomic_DNA"/>
</dbReference>
<dbReference type="CDD" id="cd00143">
    <property type="entry name" value="PP2Cc"/>
    <property type="match status" value="1"/>
</dbReference>
<keyword evidence="8" id="KW-0464">Manganese</keyword>
<dbReference type="SMART" id="SM00332">
    <property type="entry name" value="PP2Cc"/>
    <property type="match status" value="1"/>
</dbReference>
<evidence type="ECO:0000256" key="9">
    <source>
        <dbReference type="SAM" id="MobiDB-lite"/>
    </source>
</evidence>
<evidence type="ECO:0000256" key="2">
    <source>
        <dbReference type="ARBA" id="ARBA00006702"/>
    </source>
</evidence>
<dbReference type="GO" id="GO:1902531">
    <property type="term" value="P:regulation of intracellular signal transduction"/>
    <property type="evidence" value="ECO:0000318"/>
    <property type="project" value="GO_Central"/>
</dbReference>
<evidence type="ECO:0000256" key="3">
    <source>
        <dbReference type="ARBA" id="ARBA00013081"/>
    </source>
</evidence>
<dbReference type="GeneID" id="5697481"/>
<dbReference type="HOGENOM" id="CLU_439077_0_0_1"/>
<keyword evidence="10" id="KW-1133">Transmembrane helix</keyword>
<keyword evidence="5" id="KW-0378">Hydrolase</keyword>
<keyword evidence="10" id="KW-0472">Membrane</keyword>
<dbReference type="GO" id="GO:0046872">
    <property type="term" value="F:metal ion binding"/>
    <property type="evidence" value="ECO:0007669"/>
    <property type="project" value="UniProtKB-KW"/>
</dbReference>
<dbReference type="PANTHER" id="PTHR13832">
    <property type="entry name" value="PROTEIN PHOSPHATASE 2C"/>
    <property type="match status" value="1"/>
</dbReference>
<feature type="region of interest" description="Disordered" evidence="9">
    <location>
        <begin position="440"/>
        <end position="463"/>
    </location>
</feature>
<accession>A8BVA7</accession>
<sequence length="623" mass="68699">MAHPYAAFLLLLLVFYAGAAAVLYMLGHRRRLSTGTMTLHRRLQVEYGLYQDRGRRPTMEDAHTVVSSLPIPQLEEQDEGNTTVSLFAIMDGHCGDSASYYSAAQLASKVSECWPCCMTTSSIVSSLHNAHILMDAQFLEIARSSNILAGCTCLSTVIVTEAHRIRIFTANLGDSRAILCRHGAFSAWLKFSPPSAAAEANANRLNLISFFPGSRLVIPLSLDQKPNISPDRERIEAAGAFTYPSLIKYKDKIAIRGPHRIFPGGLAVPRAIGDLPYKDMTYLNSLGVSAPLVSSDPVISIYDLTEQDEFILQACDGLWDVISSKEAAIFASVMHYIHQLARMPHKAFKKLRRPLKQILFKMGVTSYYSPTSVAVAEALCNHAKLRGSQDNVTVSVIFPEFIKSKSSIIDARLSAPRNILNYKTNKPMLHQDLEAPSLNLSMPAQSPHSSQTPQSSQDTFPSEYSCCSPSSILSTFQGIRGSAKVTDIDSLVSAANLIIELFSNINNFDDLVDVFSNVFLDDIFSVESYVSESMACLCNEHPLASGEIDLDLDVSHSKEYQSTHGNSVIFVDTTKGGEPLTKIQEKTLDLWNDCFRKEMTMSTLREKPHLTGITVAMSDFIEI</sequence>
<feature type="compositionally biased region" description="Low complexity" evidence="9">
    <location>
        <begin position="443"/>
        <end position="462"/>
    </location>
</feature>
<name>A8BVA7_GIAIC</name>
<keyword evidence="4" id="KW-0479">Metal-binding</keyword>
<dbReference type="Gene3D" id="3.60.40.10">
    <property type="entry name" value="PPM-type phosphatase domain"/>
    <property type="match status" value="1"/>
</dbReference>
<dbReference type="InterPro" id="IPR015655">
    <property type="entry name" value="PP2C"/>
</dbReference>
<evidence type="ECO:0000256" key="5">
    <source>
        <dbReference type="ARBA" id="ARBA00022801"/>
    </source>
</evidence>
<dbReference type="AlphaFoldDB" id="A8BVA7"/>
<dbReference type="EC" id="3.1.3.16" evidence="3"/>
<evidence type="ECO:0000313" key="13">
    <source>
        <dbReference type="Proteomes" id="UP000001548"/>
    </source>
</evidence>
<keyword evidence="13" id="KW-1185">Reference proteome</keyword>
<evidence type="ECO:0000256" key="7">
    <source>
        <dbReference type="ARBA" id="ARBA00022912"/>
    </source>
</evidence>
<comment type="similarity">
    <text evidence="2">Belongs to the PP2C family.</text>
</comment>
<dbReference type="InterPro" id="IPR036457">
    <property type="entry name" value="PPM-type-like_dom_sf"/>
</dbReference>